<sequence length="381" mass="44623">MYWVIFLSVCFSISIYSMLIPSLNKVLAIVLTILCFLFFVDGYFNGIDWVNYYSGFNDNKDILSFLSSFEPLFAITFYSLKYLTEDYYYSVILIYAIGLVALYRNSKDFAQKYDVNLALLITLLIFVNGIDLFNDQLRQFLAFVCSLSALRYVLLSRKKFYILSVLAVCFHYSAIVIFILYPFVKRKKIQVFWVGVFAALLVIFFTVSQEALFPLLSYLGHPGEVIGAKLAAYFSKFELKFGLLVIFDLLIIFRYILRVPTGSEFERIMWNGSFLAAILHISFYFMPIFQRFNPYFNVFYCLLFSHYFSSFFKRINRDGIFISLQIVVLLLSVNIGYFNDPARPAIYSSYFVDYVSGRYNLDKDKVKRCNEFVTDIPFCRW</sequence>
<name>A0AAJ2VV91_9ENTR</name>
<proteinExistence type="predicted"/>
<evidence type="ECO:0000313" key="2">
    <source>
        <dbReference type="EMBL" id="MDX6032832.1"/>
    </source>
</evidence>
<feature type="transmembrane region" description="Helical" evidence="1">
    <location>
        <begin position="269"/>
        <end position="289"/>
    </location>
</feature>
<dbReference type="AlphaFoldDB" id="A0AAJ2VV91"/>
<feature type="transmembrane region" description="Helical" evidence="1">
    <location>
        <begin position="191"/>
        <end position="219"/>
    </location>
</feature>
<protein>
    <submittedName>
        <fullName evidence="2">EpsG family protein</fullName>
    </submittedName>
</protein>
<feature type="transmembrane region" description="Helical" evidence="1">
    <location>
        <begin position="319"/>
        <end position="338"/>
    </location>
</feature>
<reference evidence="2" key="1">
    <citation type="submission" date="2023-11" db="EMBL/GenBank/DDBJ databases">
        <title>Scandinavium wanjuensis sp. nov., isolated from lettuce South Korea.</title>
        <authorList>
            <person name="Park J."/>
            <person name="Park S."/>
            <person name="Oh K.K."/>
            <person name="Cho G.S."/>
            <person name="Franz C.M.A.P."/>
        </authorList>
    </citation>
    <scope>NUCLEOTIDE SEQUENCE</scope>
    <source>
        <strain evidence="2">V105_12</strain>
    </source>
</reference>
<organism evidence="2 3">
    <name type="scientific">Scandinavium lactucae</name>
    <dbReference type="NCBI Taxonomy" id="3095028"/>
    <lineage>
        <taxon>Bacteria</taxon>
        <taxon>Pseudomonadati</taxon>
        <taxon>Pseudomonadota</taxon>
        <taxon>Gammaproteobacteria</taxon>
        <taxon>Enterobacterales</taxon>
        <taxon>Enterobacteriaceae</taxon>
        <taxon>Scandinavium</taxon>
    </lineage>
</organism>
<dbReference type="InterPro" id="IPR049458">
    <property type="entry name" value="EpsG-like"/>
</dbReference>
<dbReference type="Proteomes" id="UP001282336">
    <property type="component" value="Unassembled WGS sequence"/>
</dbReference>
<dbReference type="Pfam" id="PF14897">
    <property type="entry name" value="EpsG"/>
    <property type="match status" value="1"/>
</dbReference>
<comment type="caution">
    <text evidence="2">The sequence shown here is derived from an EMBL/GenBank/DDBJ whole genome shotgun (WGS) entry which is preliminary data.</text>
</comment>
<keyword evidence="1" id="KW-0472">Membrane</keyword>
<feature type="transmembrane region" description="Helical" evidence="1">
    <location>
        <begin position="295"/>
        <end position="312"/>
    </location>
</feature>
<gene>
    <name evidence="2" type="ORF">SIL20_15100</name>
</gene>
<accession>A0AAJ2VV91</accession>
<feature type="transmembrane region" description="Helical" evidence="1">
    <location>
        <begin position="86"/>
        <end position="103"/>
    </location>
</feature>
<dbReference type="RefSeq" id="WP_319629318.1">
    <property type="nucleotide sequence ID" value="NZ_JAWXRB010000007.1"/>
</dbReference>
<evidence type="ECO:0000256" key="1">
    <source>
        <dbReference type="SAM" id="Phobius"/>
    </source>
</evidence>
<feature type="transmembrane region" description="Helical" evidence="1">
    <location>
        <begin position="160"/>
        <end position="184"/>
    </location>
</feature>
<feature type="transmembrane region" description="Helical" evidence="1">
    <location>
        <begin position="27"/>
        <end position="50"/>
    </location>
</feature>
<keyword evidence="1" id="KW-1133">Transmembrane helix</keyword>
<dbReference type="EMBL" id="JAWXRC010000034">
    <property type="protein sequence ID" value="MDX6032832.1"/>
    <property type="molecule type" value="Genomic_DNA"/>
</dbReference>
<keyword evidence="1" id="KW-0812">Transmembrane</keyword>
<feature type="transmembrane region" description="Helical" evidence="1">
    <location>
        <begin position="239"/>
        <end position="257"/>
    </location>
</feature>
<feature type="transmembrane region" description="Helical" evidence="1">
    <location>
        <begin position="115"/>
        <end position="133"/>
    </location>
</feature>
<evidence type="ECO:0000313" key="3">
    <source>
        <dbReference type="Proteomes" id="UP001282336"/>
    </source>
</evidence>